<evidence type="ECO:0000313" key="2">
    <source>
        <dbReference type="Proteomes" id="UP000250321"/>
    </source>
</evidence>
<dbReference type="EMBL" id="PJQY01002295">
    <property type="protein sequence ID" value="PQP94917.1"/>
    <property type="molecule type" value="Genomic_DNA"/>
</dbReference>
<proteinExistence type="predicted"/>
<evidence type="ECO:0000313" key="1">
    <source>
        <dbReference type="EMBL" id="PQP94917.1"/>
    </source>
</evidence>
<comment type="caution">
    <text evidence="1">The sequence shown here is derived from an EMBL/GenBank/DDBJ whole genome shotgun (WGS) entry which is preliminary data.</text>
</comment>
<organism evidence="1 2">
    <name type="scientific">Prunus yedoensis var. nudiflora</name>
    <dbReference type="NCBI Taxonomy" id="2094558"/>
    <lineage>
        <taxon>Eukaryota</taxon>
        <taxon>Viridiplantae</taxon>
        <taxon>Streptophyta</taxon>
        <taxon>Embryophyta</taxon>
        <taxon>Tracheophyta</taxon>
        <taxon>Spermatophyta</taxon>
        <taxon>Magnoliopsida</taxon>
        <taxon>eudicotyledons</taxon>
        <taxon>Gunneridae</taxon>
        <taxon>Pentapetalae</taxon>
        <taxon>rosids</taxon>
        <taxon>fabids</taxon>
        <taxon>Rosales</taxon>
        <taxon>Rosaceae</taxon>
        <taxon>Amygdaloideae</taxon>
        <taxon>Amygdaleae</taxon>
        <taxon>Prunus</taxon>
    </lineage>
</organism>
<protein>
    <submittedName>
        <fullName evidence="1">Uncharacterized protein</fullName>
    </submittedName>
</protein>
<sequence length="118" mass="13088">MAAPSKQKIGGLLGFSDANRPLMLCKSPTERVQMKATRDSYLNLRRRASSMQDRANLLSDLMLCNITNSLHVCIALSIVRWVSLTVCGRVGAHLLKTFVAFSIGSVRPARRKYHTLAD</sequence>
<reference evidence="1 2" key="1">
    <citation type="submission" date="2018-02" db="EMBL/GenBank/DDBJ databases">
        <title>Draft genome of wild Prunus yedoensis var. nudiflora.</title>
        <authorList>
            <person name="Baek S."/>
            <person name="Kim J.-H."/>
            <person name="Choi K."/>
            <person name="Kim G.-B."/>
            <person name="Cho A."/>
            <person name="Jang H."/>
            <person name="Shin C.-H."/>
            <person name="Yu H.-J."/>
            <person name="Mun J.-H."/>
        </authorList>
    </citation>
    <scope>NUCLEOTIDE SEQUENCE [LARGE SCALE GENOMIC DNA]</scope>
    <source>
        <strain evidence="2">cv. Jeju island</strain>
        <tissue evidence="1">Leaf</tissue>
    </source>
</reference>
<gene>
    <name evidence="1" type="ORF">Pyn_25712</name>
</gene>
<accession>A0A314XUI4</accession>
<dbReference type="Proteomes" id="UP000250321">
    <property type="component" value="Unassembled WGS sequence"/>
</dbReference>
<keyword evidence="2" id="KW-1185">Reference proteome</keyword>
<dbReference type="AlphaFoldDB" id="A0A314XUI4"/>
<name>A0A314XUI4_PRUYE</name>